<dbReference type="GO" id="GO:0006654">
    <property type="term" value="P:phosphatidic acid biosynthetic process"/>
    <property type="evidence" value="ECO:0007669"/>
    <property type="project" value="TreeGrafter"/>
</dbReference>
<dbReference type="SMART" id="SM00563">
    <property type="entry name" value="PlsC"/>
    <property type="match status" value="1"/>
</dbReference>
<feature type="domain" description="Phospholipid/glycerol acyltransferase" evidence="3">
    <location>
        <begin position="40"/>
        <end position="156"/>
    </location>
</feature>
<dbReference type="GO" id="GO:0003841">
    <property type="term" value="F:1-acylglycerol-3-phosphate O-acyltransferase activity"/>
    <property type="evidence" value="ECO:0007669"/>
    <property type="project" value="TreeGrafter"/>
</dbReference>
<keyword evidence="5" id="KW-1185">Reference proteome</keyword>
<keyword evidence="1 4" id="KW-0808">Transferase</keyword>
<protein>
    <submittedName>
        <fullName evidence="4">1-acyl-sn-glycerol-3-phosphate acyltransferases</fullName>
    </submittedName>
</protein>
<sequence>MSRIPGLMARVTTAVTRPAVVTRYLSGVEGVQHIPVDGPFVLVPNHSSFSDHLILDAVLHALRDTPSSYLTKSEAFDNTLRAQWTVGMGGIPVDRDQPGRDLLAKVDGVLNGGGALVIYPEGTRGTGWPLLPFKDGAFRFADRARVPVIPVALWGAQHILPKGANLPRSAKARVVFGAPLTPDLSLPRKQRIADFTERTRSALETLVLTAAQPRSERDAEATAALAARATAMIERSLSRTDSQSPDRRRDQASLLLRLGRLTDPDNPDLRVTRARLAGLRALDASPPRRLALLRGVRREAEDVLRDHPDHLMARYLLGRWHLLTPRQLGGRPEKALGHLREAARRGATDTRYPMAYAEALITTGQHHEASGVLRRVIDAPAPDRRTADRRQRAQARYSELTVTHAAVPSPGR</sequence>
<dbReference type="EMBL" id="OCNE01000002">
    <property type="protein sequence ID" value="SOD60430.1"/>
    <property type="molecule type" value="Genomic_DNA"/>
</dbReference>
<dbReference type="GO" id="GO:0005886">
    <property type="term" value="C:plasma membrane"/>
    <property type="evidence" value="ECO:0007669"/>
    <property type="project" value="TreeGrafter"/>
</dbReference>
<accession>A0A286DP73</accession>
<dbReference type="PANTHER" id="PTHR10434">
    <property type="entry name" value="1-ACYL-SN-GLYCEROL-3-PHOSPHATE ACYLTRANSFERASE"/>
    <property type="match status" value="1"/>
</dbReference>
<reference evidence="4 5" key="1">
    <citation type="submission" date="2017-09" db="EMBL/GenBank/DDBJ databases">
        <authorList>
            <person name="Ehlers B."/>
            <person name="Leendertz F.H."/>
        </authorList>
    </citation>
    <scope>NUCLEOTIDE SEQUENCE [LARGE SCALE GENOMIC DNA]</scope>
    <source>
        <strain evidence="4 5">CGMCC 4.7095</strain>
    </source>
</reference>
<name>A0A286DP73_9ACTN</name>
<dbReference type="AlphaFoldDB" id="A0A286DP73"/>
<dbReference type="PANTHER" id="PTHR10434:SF11">
    <property type="entry name" value="1-ACYL-SN-GLYCEROL-3-PHOSPHATE ACYLTRANSFERASE"/>
    <property type="match status" value="1"/>
</dbReference>
<organism evidence="4 5">
    <name type="scientific">Streptomyces zhaozhouensis</name>
    <dbReference type="NCBI Taxonomy" id="1300267"/>
    <lineage>
        <taxon>Bacteria</taxon>
        <taxon>Bacillati</taxon>
        <taxon>Actinomycetota</taxon>
        <taxon>Actinomycetes</taxon>
        <taxon>Kitasatosporales</taxon>
        <taxon>Streptomycetaceae</taxon>
        <taxon>Streptomyces</taxon>
    </lineage>
</organism>
<evidence type="ECO:0000313" key="5">
    <source>
        <dbReference type="Proteomes" id="UP000219072"/>
    </source>
</evidence>
<evidence type="ECO:0000313" key="4">
    <source>
        <dbReference type="EMBL" id="SOD60430.1"/>
    </source>
</evidence>
<dbReference type="SUPFAM" id="SSF69593">
    <property type="entry name" value="Glycerol-3-phosphate (1)-acyltransferase"/>
    <property type="match status" value="1"/>
</dbReference>
<dbReference type="CDD" id="cd07989">
    <property type="entry name" value="LPLAT_AGPAT-like"/>
    <property type="match status" value="1"/>
</dbReference>
<dbReference type="InterPro" id="IPR011990">
    <property type="entry name" value="TPR-like_helical_dom_sf"/>
</dbReference>
<dbReference type="InterPro" id="IPR002123">
    <property type="entry name" value="Plipid/glycerol_acylTrfase"/>
</dbReference>
<gene>
    <name evidence="4" type="ORF">SAMN06297387_102128</name>
</gene>
<dbReference type="SUPFAM" id="SSF48452">
    <property type="entry name" value="TPR-like"/>
    <property type="match status" value="1"/>
</dbReference>
<proteinExistence type="predicted"/>
<keyword evidence="2 4" id="KW-0012">Acyltransferase</keyword>
<dbReference type="Pfam" id="PF01553">
    <property type="entry name" value="Acyltransferase"/>
    <property type="match status" value="1"/>
</dbReference>
<evidence type="ECO:0000256" key="1">
    <source>
        <dbReference type="ARBA" id="ARBA00022679"/>
    </source>
</evidence>
<dbReference type="Gene3D" id="1.25.40.10">
    <property type="entry name" value="Tetratricopeptide repeat domain"/>
    <property type="match status" value="1"/>
</dbReference>
<dbReference type="Proteomes" id="UP000219072">
    <property type="component" value="Unassembled WGS sequence"/>
</dbReference>
<evidence type="ECO:0000256" key="2">
    <source>
        <dbReference type="ARBA" id="ARBA00023315"/>
    </source>
</evidence>
<evidence type="ECO:0000259" key="3">
    <source>
        <dbReference type="SMART" id="SM00563"/>
    </source>
</evidence>